<dbReference type="PANTHER" id="PTHR43711">
    <property type="entry name" value="TWO-COMPONENT HISTIDINE KINASE"/>
    <property type="match status" value="1"/>
</dbReference>
<comment type="subcellular location">
    <subcellularLocation>
        <location evidence="2">Cell membrane</location>
    </subcellularLocation>
</comment>
<dbReference type="InterPro" id="IPR000014">
    <property type="entry name" value="PAS"/>
</dbReference>
<evidence type="ECO:0000256" key="7">
    <source>
        <dbReference type="ARBA" id="ARBA00022741"/>
    </source>
</evidence>
<dbReference type="SMART" id="SM00387">
    <property type="entry name" value="HATPase_c"/>
    <property type="match status" value="1"/>
</dbReference>
<organism evidence="15 16">
    <name type="scientific">Myxococcus llanfairpwllgwyngyllgogerychwyrndrobwllllantysiliogogogochensis</name>
    <dbReference type="NCBI Taxonomy" id="2590453"/>
    <lineage>
        <taxon>Bacteria</taxon>
        <taxon>Pseudomonadati</taxon>
        <taxon>Myxococcota</taxon>
        <taxon>Myxococcia</taxon>
        <taxon>Myxococcales</taxon>
        <taxon>Cystobacterineae</taxon>
        <taxon>Myxococcaceae</taxon>
        <taxon>Myxococcus</taxon>
    </lineage>
</organism>
<dbReference type="AlphaFoldDB" id="A0A540WVI4"/>
<dbReference type="CDD" id="cd00075">
    <property type="entry name" value="HATPase"/>
    <property type="match status" value="1"/>
</dbReference>
<protein>
    <recommendedName>
        <fullName evidence="3">histidine kinase</fullName>
        <ecNumber evidence="3">2.7.13.3</ecNumber>
    </recommendedName>
</protein>
<dbReference type="Gene3D" id="3.30.565.10">
    <property type="entry name" value="Histidine kinase-like ATPase, C-terminal domain"/>
    <property type="match status" value="1"/>
</dbReference>
<evidence type="ECO:0000256" key="8">
    <source>
        <dbReference type="ARBA" id="ARBA00022777"/>
    </source>
</evidence>
<keyword evidence="9" id="KW-0067">ATP-binding</keyword>
<evidence type="ECO:0000259" key="12">
    <source>
        <dbReference type="PROSITE" id="PS50109"/>
    </source>
</evidence>
<keyword evidence="7" id="KW-0547">Nucleotide-binding</keyword>
<evidence type="ECO:0000256" key="1">
    <source>
        <dbReference type="ARBA" id="ARBA00000085"/>
    </source>
</evidence>
<dbReference type="PANTHER" id="PTHR43711:SF1">
    <property type="entry name" value="HISTIDINE KINASE 1"/>
    <property type="match status" value="1"/>
</dbReference>
<dbReference type="SMART" id="SM00091">
    <property type="entry name" value="PAS"/>
    <property type="match status" value="1"/>
</dbReference>
<feature type="domain" description="Histidine kinase" evidence="12">
    <location>
        <begin position="192"/>
        <end position="412"/>
    </location>
</feature>
<dbReference type="PRINTS" id="PR00344">
    <property type="entry name" value="BCTRLSENSOR"/>
</dbReference>
<keyword evidence="5" id="KW-0597">Phosphoprotein</keyword>
<feature type="domain" description="PAS" evidence="13">
    <location>
        <begin position="49"/>
        <end position="122"/>
    </location>
</feature>
<dbReference type="EMBL" id="VIFM01000115">
    <property type="protein sequence ID" value="TQF13028.1"/>
    <property type="molecule type" value="Genomic_DNA"/>
</dbReference>
<dbReference type="InterPro" id="IPR000700">
    <property type="entry name" value="PAS-assoc_C"/>
</dbReference>
<feature type="domain" description="PAC" evidence="14">
    <location>
        <begin position="124"/>
        <end position="176"/>
    </location>
</feature>
<dbReference type="OrthoDB" id="5525648at2"/>
<dbReference type="CDD" id="cd00130">
    <property type="entry name" value="PAS"/>
    <property type="match status" value="1"/>
</dbReference>
<dbReference type="InterPro" id="IPR005467">
    <property type="entry name" value="His_kinase_dom"/>
</dbReference>
<dbReference type="Gene3D" id="1.10.287.130">
    <property type="match status" value="1"/>
</dbReference>
<dbReference type="Pfam" id="PF00512">
    <property type="entry name" value="HisKA"/>
    <property type="match status" value="1"/>
</dbReference>
<comment type="caution">
    <text evidence="15">The sequence shown here is derived from an EMBL/GenBank/DDBJ whole genome shotgun (WGS) entry which is preliminary data.</text>
</comment>
<dbReference type="GO" id="GO:0005524">
    <property type="term" value="F:ATP binding"/>
    <property type="evidence" value="ECO:0007669"/>
    <property type="project" value="UniProtKB-KW"/>
</dbReference>
<accession>A0A540WVI4</accession>
<keyword evidence="4" id="KW-1003">Cell membrane</keyword>
<dbReference type="SUPFAM" id="SSF47384">
    <property type="entry name" value="Homodimeric domain of signal transducing histidine kinase"/>
    <property type="match status" value="1"/>
</dbReference>
<dbReference type="CDD" id="cd00082">
    <property type="entry name" value="HisKA"/>
    <property type="match status" value="1"/>
</dbReference>
<dbReference type="SMART" id="SM00388">
    <property type="entry name" value="HisKA"/>
    <property type="match status" value="1"/>
</dbReference>
<keyword evidence="8 15" id="KW-0418">Kinase</keyword>
<dbReference type="SUPFAM" id="SSF55874">
    <property type="entry name" value="ATPase domain of HSP90 chaperone/DNA topoisomerase II/histidine kinase"/>
    <property type="match status" value="1"/>
</dbReference>
<keyword evidence="11" id="KW-0472">Membrane</keyword>
<dbReference type="SUPFAM" id="SSF55785">
    <property type="entry name" value="PYP-like sensor domain (PAS domain)"/>
    <property type="match status" value="1"/>
</dbReference>
<dbReference type="Proteomes" id="UP000315369">
    <property type="component" value="Unassembled WGS sequence"/>
</dbReference>
<evidence type="ECO:0000256" key="5">
    <source>
        <dbReference type="ARBA" id="ARBA00022553"/>
    </source>
</evidence>
<dbReference type="GO" id="GO:0005886">
    <property type="term" value="C:plasma membrane"/>
    <property type="evidence" value="ECO:0007669"/>
    <property type="project" value="UniProtKB-SubCell"/>
</dbReference>
<dbReference type="InterPro" id="IPR004358">
    <property type="entry name" value="Sig_transdc_His_kin-like_C"/>
</dbReference>
<dbReference type="NCBIfam" id="TIGR00229">
    <property type="entry name" value="sensory_box"/>
    <property type="match status" value="1"/>
</dbReference>
<evidence type="ECO:0000256" key="3">
    <source>
        <dbReference type="ARBA" id="ARBA00012438"/>
    </source>
</evidence>
<sequence length="425" mass="47590">MRQPLAWRQLRVLLGGWKRGTLGDNHDHLLNSGNGAITYSRGEHSRRDTEDQLRLLISSVTDYAILTLDVRGYIASWNLGAERIKGYLAEEILGQHFSRFYPPEDVAWGKPEWELESAIRLGRFEDEGWRIRKDGTRFWANVVITALFDETGELRGFGKVTRDFTQRKHAEETREMERLREALHARDEFLSVASHELKTPLTPLQLKLSAMRRTAESNPEALVADGRLARELAAASGQVRKLADLIDDLLDVSRINVGRLPLEPARMDLSALVRDVTTRYEAQAAAAGCRLELDVPTSLEGMWDRRRMDQAVTNLVTNAIKYGAGKPIRLSLSADDTTVVLTVQDEGIGIAPTQQHRIFERFVRAVSERNYGGMGLGLFITHQIVEAHGGSIQVESQLGRGSTFTLRIPMKRLPTTGGPGMSTRA</sequence>
<keyword evidence="10" id="KW-0902">Two-component regulatory system</keyword>
<name>A0A540WVI4_9BACT</name>
<evidence type="ECO:0000256" key="10">
    <source>
        <dbReference type="ARBA" id="ARBA00023012"/>
    </source>
</evidence>
<evidence type="ECO:0000256" key="9">
    <source>
        <dbReference type="ARBA" id="ARBA00022840"/>
    </source>
</evidence>
<evidence type="ECO:0000256" key="4">
    <source>
        <dbReference type="ARBA" id="ARBA00022475"/>
    </source>
</evidence>
<evidence type="ECO:0000256" key="6">
    <source>
        <dbReference type="ARBA" id="ARBA00022679"/>
    </source>
</evidence>
<evidence type="ECO:0000313" key="16">
    <source>
        <dbReference type="Proteomes" id="UP000315369"/>
    </source>
</evidence>
<reference evidence="15 16" key="1">
    <citation type="submission" date="2019-06" db="EMBL/GenBank/DDBJ databases">
        <authorList>
            <person name="Livingstone P."/>
            <person name="Whitworth D."/>
        </authorList>
    </citation>
    <scope>NUCLEOTIDE SEQUENCE [LARGE SCALE GENOMIC DNA]</scope>
    <source>
        <strain evidence="15 16">AM401</strain>
    </source>
</reference>
<dbReference type="InterPro" id="IPR036097">
    <property type="entry name" value="HisK_dim/P_sf"/>
</dbReference>
<dbReference type="InterPro" id="IPR035965">
    <property type="entry name" value="PAS-like_dom_sf"/>
</dbReference>
<evidence type="ECO:0000256" key="11">
    <source>
        <dbReference type="ARBA" id="ARBA00023136"/>
    </source>
</evidence>
<dbReference type="EC" id="2.7.13.3" evidence="3"/>
<dbReference type="FunFam" id="3.30.565.10:FF:000023">
    <property type="entry name" value="PAS domain-containing sensor histidine kinase"/>
    <property type="match status" value="1"/>
</dbReference>
<dbReference type="InterPro" id="IPR050736">
    <property type="entry name" value="Sensor_HK_Regulatory"/>
</dbReference>
<evidence type="ECO:0000256" key="2">
    <source>
        <dbReference type="ARBA" id="ARBA00004236"/>
    </source>
</evidence>
<dbReference type="PROSITE" id="PS50112">
    <property type="entry name" value="PAS"/>
    <property type="match status" value="1"/>
</dbReference>
<keyword evidence="16" id="KW-1185">Reference proteome</keyword>
<evidence type="ECO:0000259" key="14">
    <source>
        <dbReference type="PROSITE" id="PS50113"/>
    </source>
</evidence>
<comment type="catalytic activity">
    <reaction evidence="1">
        <text>ATP + protein L-histidine = ADP + protein N-phospho-L-histidine.</text>
        <dbReference type="EC" id="2.7.13.3"/>
    </reaction>
</comment>
<dbReference type="InterPro" id="IPR003594">
    <property type="entry name" value="HATPase_dom"/>
</dbReference>
<dbReference type="Pfam" id="PF13426">
    <property type="entry name" value="PAS_9"/>
    <property type="match status" value="1"/>
</dbReference>
<keyword evidence="6" id="KW-0808">Transferase</keyword>
<dbReference type="Pfam" id="PF02518">
    <property type="entry name" value="HATPase_c"/>
    <property type="match status" value="1"/>
</dbReference>
<proteinExistence type="predicted"/>
<dbReference type="InterPro" id="IPR003661">
    <property type="entry name" value="HisK_dim/P_dom"/>
</dbReference>
<dbReference type="GO" id="GO:0000155">
    <property type="term" value="F:phosphorelay sensor kinase activity"/>
    <property type="evidence" value="ECO:0007669"/>
    <property type="project" value="InterPro"/>
</dbReference>
<gene>
    <name evidence="15" type="ORF">FJV41_25970</name>
</gene>
<dbReference type="Gene3D" id="3.30.450.20">
    <property type="entry name" value="PAS domain"/>
    <property type="match status" value="1"/>
</dbReference>
<evidence type="ECO:0000259" key="13">
    <source>
        <dbReference type="PROSITE" id="PS50112"/>
    </source>
</evidence>
<dbReference type="PROSITE" id="PS50113">
    <property type="entry name" value="PAC"/>
    <property type="match status" value="1"/>
</dbReference>
<evidence type="ECO:0000313" key="15">
    <source>
        <dbReference type="EMBL" id="TQF13028.1"/>
    </source>
</evidence>
<dbReference type="PROSITE" id="PS50109">
    <property type="entry name" value="HIS_KIN"/>
    <property type="match status" value="1"/>
</dbReference>
<dbReference type="InterPro" id="IPR036890">
    <property type="entry name" value="HATPase_C_sf"/>
</dbReference>